<dbReference type="PATRIC" id="fig|1003195.11.peg.6116"/>
<accession>F8JWP7</accession>
<feature type="region of interest" description="Disordered" evidence="1">
    <location>
        <begin position="260"/>
        <end position="282"/>
    </location>
</feature>
<dbReference type="KEGG" id="scy:SCATT_46740"/>
<evidence type="ECO:0000313" key="5">
    <source>
        <dbReference type="Proteomes" id="UP000007842"/>
    </source>
</evidence>
<keyword evidence="2" id="KW-0812">Transmembrane</keyword>
<protein>
    <submittedName>
        <fullName evidence="4">Putative integral membrane protein</fullName>
    </submittedName>
</protein>
<dbReference type="InterPro" id="IPR012336">
    <property type="entry name" value="Thioredoxin-like_fold"/>
</dbReference>
<dbReference type="eggNOG" id="COG1651">
    <property type="taxonomic scope" value="Bacteria"/>
</dbReference>
<keyword evidence="2" id="KW-1133">Transmembrane helix</keyword>
<dbReference type="OrthoDB" id="4177088at2"/>
<dbReference type="InterPro" id="IPR036249">
    <property type="entry name" value="Thioredoxin-like_sf"/>
</dbReference>
<dbReference type="KEGG" id="sct:SCAT_4682"/>
<dbReference type="Proteomes" id="UP000007842">
    <property type="component" value="Chromosome"/>
</dbReference>
<dbReference type="SUPFAM" id="SSF52833">
    <property type="entry name" value="Thioredoxin-like"/>
    <property type="match status" value="1"/>
</dbReference>
<dbReference type="STRING" id="1003195.SCATT_46740"/>
<evidence type="ECO:0000259" key="3">
    <source>
        <dbReference type="Pfam" id="PF13462"/>
    </source>
</evidence>
<name>F8JWP7_STREN</name>
<dbReference type="HOGENOM" id="CLU_086040_0_0_11"/>
<evidence type="ECO:0000256" key="2">
    <source>
        <dbReference type="SAM" id="Phobius"/>
    </source>
</evidence>
<reference evidence="5" key="1">
    <citation type="submission" date="2011-12" db="EMBL/GenBank/DDBJ databases">
        <title>Complete genome sequence of Streptomyces cattleya strain DSM 46488.</title>
        <authorList>
            <person name="Ou H.-Y."/>
            <person name="Li P."/>
            <person name="Zhao C."/>
            <person name="O'Hagan D."/>
            <person name="Deng Z."/>
        </authorList>
    </citation>
    <scope>NUCLEOTIDE SEQUENCE [LARGE SCALE GENOMIC DNA]</scope>
    <source>
        <strain evidence="5">ATCC 35852 / DSM 46488 / JCM 4925 / NBRC 14057 / NRRL 8057</strain>
    </source>
</reference>
<keyword evidence="5" id="KW-1185">Reference proteome</keyword>
<feature type="transmembrane region" description="Helical" evidence="2">
    <location>
        <begin position="38"/>
        <end position="59"/>
    </location>
</feature>
<gene>
    <name evidence="4" type="ordered locus">SCATT_46740</name>
</gene>
<feature type="domain" description="Thioredoxin-like fold" evidence="3">
    <location>
        <begin position="89"/>
        <end position="255"/>
    </location>
</feature>
<feature type="region of interest" description="Disordered" evidence="1">
    <location>
        <begin position="1"/>
        <end position="33"/>
    </location>
</feature>
<evidence type="ECO:0000313" key="4">
    <source>
        <dbReference type="EMBL" id="AEW97045.1"/>
    </source>
</evidence>
<keyword evidence="2" id="KW-0472">Membrane</keyword>
<dbReference type="Gene3D" id="3.40.30.10">
    <property type="entry name" value="Glutaredoxin"/>
    <property type="match status" value="1"/>
</dbReference>
<dbReference type="AlphaFoldDB" id="F8JWP7"/>
<evidence type="ECO:0000256" key="1">
    <source>
        <dbReference type="SAM" id="MobiDB-lite"/>
    </source>
</evidence>
<proteinExistence type="predicted"/>
<dbReference type="Pfam" id="PF13462">
    <property type="entry name" value="Thioredoxin_4"/>
    <property type="match status" value="1"/>
</dbReference>
<organism evidence="4 5">
    <name type="scientific">Streptantibioticus cattleyicolor (strain ATCC 35852 / DSM 46488 / JCM 4925 / NBRC 14057 / NRRL 8057)</name>
    <name type="common">Streptomyces cattleya</name>
    <dbReference type="NCBI Taxonomy" id="1003195"/>
    <lineage>
        <taxon>Bacteria</taxon>
        <taxon>Bacillati</taxon>
        <taxon>Actinomycetota</taxon>
        <taxon>Actinomycetes</taxon>
        <taxon>Kitasatosporales</taxon>
        <taxon>Streptomycetaceae</taxon>
        <taxon>Streptantibioticus</taxon>
    </lineage>
</organism>
<accession>G8WT22</accession>
<dbReference type="EMBL" id="CP003219">
    <property type="protein sequence ID" value="AEW97045.1"/>
    <property type="molecule type" value="Genomic_DNA"/>
</dbReference>
<sequence>MGREMAQSKGAQGTQAQGEPAASGTAGARHPGRRWRPYTAAVVAVAAVFAGSAAIGAHVRSGKTTAFKAPSGLPSAGPESLAIPVRPTVPVTLTVYEDLRSRASRDFARAYAPTFDALLRSGQVQLAYRLVTQSDTEHGGTGSAQAANAAACAQDQGKDQFRDYVAELWRKQPDPSSDKFASGAYLIRLAKKVKGIQEAEFTPCVQERDHQGWVRRSQQQFAAAHLGDVPVVDVNGRTYSVTGDKLTPAKLRKLVAAAVKQAQGTTPSAAPSPSASGQRAAG</sequence>